<dbReference type="AlphaFoldDB" id="A0A235F9G7"/>
<evidence type="ECO:0000313" key="10">
    <source>
        <dbReference type="EMBL" id="OYD57597.1"/>
    </source>
</evidence>
<dbReference type="Pfam" id="PF13614">
    <property type="entry name" value="AAA_31"/>
    <property type="match status" value="1"/>
</dbReference>
<keyword evidence="11" id="KW-1185">Reference proteome</keyword>
<evidence type="ECO:0000256" key="2">
    <source>
        <dbReference type="ARBA" id="ARBA00011903"/>
    </source>
</evidence>
<evidence type="ECO:0000256" key="7">
    <source>
        <dbReference type="ARBA" id="ARBA00023137"/>
    </source>
</evidence>
<keyword evidence="3" id="KW-0808">Transferase</keyword>
<comment type="catalytic activity">
    <reaction evidence="8">
        <text>L-tyrosyl-[protein] + ATP = O-phospho-L-tyrosyl-[protein] + ADP + H(+)</text>
        <dbReference type="Rhea" id="RHEA:10596"/>
        <dbReference type="Rhea" id="RHEA-COMP:10136"/>
        <dbReference type="Rhea" id="RHEA-COMP:20101"/>
        <dbReference type="ChEBI" id="CHEBI:15378"/>
        <dbReference type="ChEBI" id="CHEBI:30616"/>
        <dbReference type="ChEBI" id="CHEBI:46858"/>
        <dbReference type="ChEBI" id="CHEBI:61978"/>
        <dbReference type="ChEBI" id="CHEBI:456216"/>
        <dbReference type="EC" id="2.7.10.2"/>
    </reaction>
</comment>
<comment type="similarity">
    <text evidence="1">Belongs to the CpsD/CapB family.</text>
</comment>
<evidence type="ECO:0000256" key="8">
    <source>
        <dbReference type="ARBA" id="ARBA00051245"/>
    </source>
</evidence>
<protein>
    <recommendedName>
        <fullName evidence="2">non-specific protein-tyrosine kinase</fullName>
        <ecNumber evidence="2">2.7.10.2</ecNumber>
    </recommendedName>
</protein>
<dbReference type="OrthoDB" id="9794577at2"/>
<dbReference type="Gene3D" id="3.40.50.300">
    <property type="entry name" value="P-loop containing nucleotide triphosphate hydrolases"/>
    <property type="match status" value="1"/>
</dbReference>
<evidence type="ECO:0000256" key="3">
    <source>
        <dbReference type="ARBA" id="ARBA00022679"/>
    </source>
</evidence>
<evidence type="ECO:0000256" key="5">
    <source>
        <dbReference type="ARBA" id="ARBA00022777"/>
    </source>
</evidence>
<dbReference type="GO" id="GO:0005524">
    <property type="term" value="F:ATP binding"/>
    <property type="evidence" value="ECO:0007669"/>
    <property type="project" value="UniProtKB-KW"/>
</dbReference>
<dbReference type="PANTHER" id="PTHR32309:SF13">
    <property type="entry name" value="FERRIC ENTEROBACTIN TRANSPORT PROTEIN FEPE"/>
    <property type="match status" value="1"/>
</dbReference>
<dbReference type="EC" id="2.7.10.2" evidence="2"/>
<dbReference type="CDD" id="cd05387">
    <property type="entry name" value="BY-kinase"/>
    <property type="match status" value="1"/>
</dbReference>
<evidence type="ECO:0000313" key="11">
    <source>
        <dbReference type="Proteomes" id="UP000215059"/>
    </source>
</evidence>
<name>A0A235F9G7_9BACL</name>
<dbReference type="InterPro" id="IPR025669">
    <property type="entry name" value="AAA_dom"/>
</dbReference>
<keyword evidence="4" id="KW-0547">Nucleotide-binding</keyword>
<comment type="caution">
    <text evidence="10">The sequence shown here is derived from an EMBL/GenBank/DDBJ whole genome shotgun (WGS) entry which is preliminary data.</text>
</comment>
<sequence length="226" mass="24875">MFKRKINTKQRTLVTSLNSKSPIFEAYRTLRTNIQFSSVDQDMRSIVVTSSGPGEGKSTTTANLAVAFAQQGKKVLLVDGDLRKPTMQYTFQVQNISGLTSVLSRQSTLDKVVQKTNIDNLYLLTSGPIPPNPSEMLGSNGMKDLLAEALQEYEYVLFDSPPVLAVTDAQILSNMTDGNILVVKSGQTEQEAAVRAKELLLASKGKMLGAVLNGKSQKDNTYYYYY</sequence>
<gene>
    <name evidence="10" type="ORF">CGZ90_13090</name>
</gene>
<evidence type="ECO:0000256" key="1">
    <source>
        <dbReference type="ARBA" id="ARBA00007316"/>
    </source>
</evidence>
<dbReference type="InterPro" id="IPR050445">
    <property type="entry name" value="Bact_polysacc_biosynth/exp"/>
</dbReference>
<dbReference type="Proteomes" id="UP000215059">
    <property type="component" value="Unassembled WGS sequence"/>
</dbReference>
<feature type="domain" description="AAA" evidence="9">
    <location>
        <begin position="43"/>
        <end position="174"/>
    </location>
</feature>
<dbReference type="EMBL" id="NOII01000003">
    <property type="protein sequence ID" value="OYD57597.1"/>
    <property type="molecule type" value="Genomic_DNA"/>
</dbReference>
<dbReference type="GO" id="GO:0005886">
    <property type="term" value="C:plasma membrane"/>
    <property type="evidence" value="ECO:0007669"/>
    <property type="project" value="TreeGrafter"/>
</dbReference>
<dbReference type="NCBIfam" id="TIGR01007">
    <property type="entry name" value="eps_fam"/>
    <property type="match status" value="1"/>
</dbReference>
<dbReference type="GO" id="GO:0004715">
    <property type="term" value="F:non-membrane spanning protein tyrosine kinase activity"/>
    <property type="evidence" value="ECO:0007669"/>
    <property type="project" value="UniProtKB-EC"/>
</dbReference>
<reference evidence="10 11" key="1">
    <citation type="submission" date="2017-07" db="EMBL/GenBank/DDBJ databases">
        <title>Fictibacillus sp. nov. GDSW-R2A3 Genome sequencing and assembly.</title>
        <authorList>
            <person name="Mayilraj S."/>
        </authorList>
    </citation>
    <scope>NUCLEOTIDE SEQUENCE [LARGE SCALE GENOMIC DNA]</scope>
    <source>
        <strain evidence="10 11">GDSW-R2A3</strain>
    </source>
</reference>
<evidence type="ECO:0000259" key="9">
    <source>
        <dbReference type="Pfam" id="PF13614"/>
    </source>
</evidence>
<proteinExistence type="inferred from homology"/>
<dbReference type="InterPro" id="IPR005702">
    <property type="entry name" value="Wzc-like_C"/>
</dbReference>
<dbReference type="InterPro" id="IPR027417">
    <property type="entry name" value="P-loop_NTPase"/>
</dbReference>
<keyword evidence="5" id="KW-0418">Kinase</keyword>
<keyword evidence="6" id="KW-0067">ATP-binding</keyword>
<dbReference type="RefSeq" id="WP_094252948.1">
    <property type="nucleotide sequence ID" value="NZ_JBHLXL010000001.1"/>
</dbReference>
<accession>A0A235F9G7</accession>
<organism evidence="10 11">
    <name type="scientific">Fictibacillus aquaticus</name>
    <dbReference type="NCBI Taxonomy" id="2021314"/>
    <lineage>
        <taxon>Bacteria</taxon>
        <taxon>Bacillati</taxon>
        <taxon>Bacillota</taxon>
        <taxon>Bacilli</taxon>
        <taxon>Bacillales</taxon>
        <taxon>Fictibacillaceae</taxon>
        <taxon>Fictibacillus</taxon>
    </lineage>
</organism>
<keyword evidence="7" id="KW-0829">Tyrosine-protein kinase</keyword>
<dbReference type="FunFam" id="3.40.50.300:FF:000527">
    <property type="entry name" value="Tyrosine-protein kinase etk"/>
    <property type="match status" value="1"/>
</dbReference>
<dbReference type="SUPFAM" id="SSF52540">
    <property type="entry name" value="P-loop containing nucleoside triphosphate hydrolases"/>
    <property type="match status" value="1"/>
</dbReference>
<dbReference type="GO" id="GO:0042802">
    <property type="term" value="F:identical protein binding"/>
    <property type="evidence" value="ECO:0007669"/>
    <property type="project" value="UniProtKB-ARBA"/>
</dbReference>
<evidence type="ECO:0000256" key="4">
    <source>
        <dbReference type="ARBA" id="ARBA00022741"/>
    </source>
</evidence>
<evidence type="ECO:0000256" key="6">
    <source>
        <dbReference type="ARBA" id="ARBA00022840"/>
    </source>
</evidence>
<dbReference type="PANTHER" id="PTHR32309">
    <property type="entry name" value="TYROSINE-PROTEIN KINASE"/>
    <property type="match status" value="1"/>
</dbReference>